<dbReference type="SUPFAM" id="SSF109998">
    <property type="entry name" value="Triger factor/SurA peptide-binding domain-like"/>
    <property type="match status" value="1"/>
</dbReference>
<keyword evidence="10" id="KW-1185">Reference proteome</keyword>
<accession>A7I2N4</accession>
<comment type="catalytic activity">
    <reaction evidence="1">
        <text>[protein]-peptidylproline (omega=180) = [protein]-peptidylproline (omega=0)</text>
        <dbReference type="Rhea" id="RHEA:16237"/>
        <dbReference type="Rhea" id="RHEA-COMP:10747"/>
        <dbReference type="Rhea" id="RHEA-COMP:10748"/>
        <dbReference type="ChEBI" id="CHEBI:83833"/>
        <dbReference type="ChEBI" id="CHEBI:83834"/>
        <dbReference type="EC" id="5.2.1.8"/>
    </reaction>
</comment>
<dbReference type="RefSeq" id="WP_012109076.1">
    <property type="nucleotide sequence ID" value="NC_009714.1"/>
</dbReference>
<evidence type="ECO:0000313" key="9">
    <source>
        <dbReference type="EMBL" id="ABS51419.1"/>
    </source>
</evidence>
<dbReference type="AlphaFoldDB" id="A7I2N4"/>
<dbReference type="SUPFAM" id="SSF54534">
    <property type="entry name" value="FKBP-like"/>
    <property type="match status" value="1"/>
</dbReference>
<dbReference type="eggNOG" id="COG0760">
    <property type="taxonomic scope" value="Bacteria"/>
</dbReference>
<keyword evidence="5 6" id="KW-0413">Isomerase</keyword>
<dbReference type="EMBL" id="CP000776">
    <property type="protein sequence ID" value="ABS51419.1"/>
    <property type="molecule type" value="Genomic_DNA"/>
</dbReference>
<dbReference type="InterPro" id="IPR046357">
    <property type="entry name" value="PPIase_dom_sf"/>
</dbReference>
<dbReference type="InterPro" id="IPR000297">
    <property type="entry name" value="PPIase_PpiC"/>
</dbReference>
<dbReference type="PROSITE" id="PS50198">
    <property type="entry name" value="PPIC_PPIASE_2"/>
    <property type="match status" value="1"/>
</dbReference>
<dbReference type="EC" id="5.2.1.8" evidence="2"/>
<dbReference type="Pfam" id="PF13616">
    <property type="entry name" value="Rotamase_3"/>
    <property type="match status" value="1"/>
</dbReference>
<dbReference type="KEGG" id="cha:CHAB381_1221"/>
<evidence type="ECO:0000256" key="7">
    <source>
        <dbReference type="SAM" id="SignalP"/>
    </source>
</evidence>
<proteinExistence type="predicted"/>
<dbReference type="PANTHER" id="PTHR47245">
    <property type="entry name" value="PEPTIDYLPROLYL ISOMERASE"/>
    <property type="match status" value="1"/>
</dbReference>
<feature type="chain" id="PRO_5002708403" description="peptidylprolyl isomerase" evidence="7">
    <location>
        <begin position="24"/>
        <end position="271"/>
    </location>
</feature>
<evidence type="ECO:0000256" key="1">
    <source>
        <dbReference type="ARBA" id="ARBA00000971"/>
    </source>
</evidence>
<keyword evidence="4 6" id="KW-0697">Rotamase</keyword>
<dbReference type="Proteomes" id="UP000002407">
    <property type="component" value="Chromosome"/>
</dbReference>
<name>A7I2N4_CAMHC</name>
<evidence type="ECO:0000259" key="8">
    <source>
        <dbReference type="PROSITE" id="PS50198"/>
    </source>
</evidence>
<evidence type="ECO:0000256" key="3">
    <source>
        <dbReference type="ARBA" id="ARBA00022729"/>
    </source>
</evidence>
<dbReference type="STRING" id="360107.CHAB381_1221"/>
<dbReference type="GO" id="GO:0003755">
    <property type="term" value="F:peptidyl-prolyl cis-trans isomerase activity"/>
    <property type="evidence" value="ECO:0007669"/>
    <property type="project" value="UniProtKB-KW"/>
</dbReference>
<evidence type="ECO:0000256" key="4">
    <source>
        <dbReference type="ARBA" id="ARBA00023110"/>
    </source>
</evidence>
<keyword evidence="3 7" id="KW-0732">Signal</keyword>
<reference evidence="10" key="1">
    <citation type="submission" date="2007-07" db="EMBL/GenBank/DDBJ databases">
        <title>Complete genome sequence of Campylobacter hominis ATCC BAA-381, a commensal isolated from the human gastrointestinal tract.</title>
        <authorList>
            <person name="Fouts D.E."/>
            <person name="Mongodin E.F."/>
            <person name="Puiu D."/>
            <person name="Sebastian Y."/>
            <person name="Miller W.G."/>
            <person name="Mandrell R.E."/>
            <person name="Nelson K.E."/>
        </authorList>
    </citation>
    <scope>NUCLEOTIDE SEQUENCE [LARGE SCALE GENOMIC DNA]</scope>
    <source>
        <strain evidence="10">ATCC BAA-381 / DSM 21671 / CCUG 45161 / LMG 19568 / NCTC 13146 / CH001A</strain>
    </source>
</reference>
<dbReference type="HOGENOM" id="CLU_034646_1_1_7"/>
<dbReference type="Gene3D" id="1.10.8.1040">
    <property type="match status" value="1"/>
</dbReference>
<gene>
    <name evidence="9" type="ordered locus">CHAB381_1221</name>
</gene>
<evidence type="ECO:0000256" key="2">
    <source>
        <dbReference type="ARBA" id="ARBA00013194"/>
    </source>
</evidence>
<evidence type="ECO:0000313" key="10">
    <source>
        <dbReference type="Proteomes" id="UP000002407"/>
    </source>
</evidence>
<feature type="domain" description="PpiC" evidence="8">
    <location>
        <begin position="129"/>
        <end position="226"/>
    </location>
</feature>
<dbReference type="PANTHER" id="PTHR47245:SF1">
    <property type="entry name" value="FOLDASE PROTEIN PRSA"/>
    <property type="match status" value="1"/>
</dbReference>
<sequence>MNKILFSTLSLVAAVSLNATVFATVNGMDITEREIAPIVAGLGPNVDISKLPDNIKKEILERSIMQQLLLKEAKDSGVAKGERFNRELELAKEMLTIRLWQEEKAKNIKVAENDIKAFYDKNKAKFMQPAQIKAGHILVKTEAEAKTIINDLKNFKGDDLVKNFAITAAQKSLEPAARQTGGALGWFSEHQMVKPFYDAAKALKKGEISLKPVKTQFGYHVILKEDAKDAHQATFSEAKPTIENILKQEKLKETITKEAKDLRAKAKVEYK</sequence>
<feature type="signal peptide" evidence="7">
    <location>
        <begin position="1"/>
        <end position="23"/>
    </location>
</feature>
<dbReference type="OrthoDB" id="14196at2"/>
<organism evidence="9 10">
    <name type="scientific">Campylobacter hominis (strain ATCC BAA-381 / DSM 21671 / CCUG 45161 / LMG 19568 / NCTC 13146 / CH001A)</name>
    <dbReference type="NCBI Taxonomy" id="360107"/>
    <lineage>
        <taxon>Bacteria</taxon>
        <taxon>Pseudomonadati</taxon>
        <taxon>Campylobacterota</taxon>
        <taxon>Epsilonproteobacteria</taxon>
        <taxon>Campylobacterales</taxon>
        <taxon>Campylobacteraceae</taxon>
        <taxon>Campylobacter</taxon>
    </lineage>
</organism>
<protein>
    <recommendedName>
        <fullName evidence="2">peptidylprolyl isomerase</fullName>
        <ecNumber evidence="2">5.2.1.8</ecNumber>
    </recommendedName>
</protein>
<evidence type="ECO:0000256" key="5">
    <source>
        <dbReference type="ARBA" id="ARBA00023235"/>
    </source>
</evidence>
<dbReference type="InterPro" id="IPR027304">
    <property type="entry name" value="Trigger_fact/SurA_dom_sf"/>
</dbReference>
<dbReference type="InterPro" id="IPR050245">
    <property type="entry name" value="PrsA_foldase"/>
</dbReference>
<dbReference type="Gene3D" id="3.10.50.40">
    <property type="match status" value="1"/>
</dbReference>
<evidence type="ECO:0000256" key="6">
    <source>
        <dbReference type="PROSITE-ProRule" id="PRU00278"/>
    </source>
</evidence>